<protein>
    <submittedName>
        <fullName evidence="2">NAD(P)-dependent oxidoreductase</fullName>
    </submittedName>
</protein>
<dbReference type="EMBL" id="PKJS01000004">
    <property type="protein sequence ID" value="PKZ69330.1"/>
    <property type="molecule type" value="Genomic_DNA"/>
</dbReference>
<dbReference type="PANTHER" id="PTHR48079:SF6">
    <property type="entry name" value="NAD(P)-BINDING DOMAIN-CONTAINING PROTEIN-RELATED"/>
    <property type="match status" value="1"/>
</dbReference>
<evidence type="ECO:0000313" key="3">
    <source>
        <dbReference type="Proteomes" id="UP000234914"/>
    </source>
</evidence>
<evidence type="ECO:0000313" key="2">
    <source>
        <dbReference type="EMBL" id="PKZ69330.1"/>
    </source>
</evidence>
<dbReference type="Proteomes" id="UP000234914">
    <property type="component" value="Unassembled WGS sequence"/>
</dbReference>
<dbReference type="InterPro" id="IPR036291">
    <property type="entry name" value="NAD(P)-bd_dom_sf"/>
</dbReference>
<dbReference type="Pfam" id="PF01370">
    <property type="entry name" value="Epimerase"/>
    <property type="match status" value="1"/>
</dbReference>
<feature type="domain" description="NAD-dependent epimerase/dehydratase" evidence="1">
    <location>
        <begin position="6"/>
        <end position="188"/>
    </location>
</feature>
<accession>A0A2I1RJM4</accession>
<dbReference type="PANTHER" id="PTHR48079">
    <property type="entry name" value="PROTEIN YEEZ"/>
    <property type="match status" value="1"/>
</dbReference>
<comment type="caution">
    <text evidence="2">The sequence shown here is derived from an EMBL/GenBank/DDBJ whole genome shotgun (WGS) entry which is preliminary data.</text>
</comment>
<reference evidence="2 3" key="1">
    <citation type="submission" date="2017-12" db="EMBL/GenBank/DDBJ databases">
        <title>Phylogenetic diversity of female urinary microbiome.</title>
        <authorList>
            <person name="Thomas-White K."/>
            <person name="Wolfe A.J."/>
        </authorList>
    </citation>
    <scope>NUCLEOTIDE SEQUENCE [LARGE SCALE GENOMIC DNA]</scope>
    <source>
        <strain evidence="2 3">UMB0416</strain>
    </source>
</reference>
<proteinExistence type="predicted"/>
<dbReference type="Gene3D" id="3.40.50.720">
    <property type="entry name" value="NAD(P)-binding Rossmann-like Domain"/>
    <property type="match status" value="1"/>
</dbReference>
<evidence type="ECO:0000259" key="1">
    <source>
        <dbReference type="Pfam" id="PF01370"/>
    </source>
</evidence>
<dbReference type="SUPFAM" id="SSF51735">
    <property type="entry name" value="NAD(P)-binding Rossmann-fold domains"/>
    <property type="match status" value="1"/>
</dbReference>
<sequence>MMQTILMIGLGKIGLPVAKQLAAQGHCVIGVSRSMPTDLAFCSPVTAKLPPDNDHLYQQNLHFVASDARSLAIAQLSQWSSKISQICIIVSPDTLSLQGYRDSYYAIAEHVVRLGDHLPNLKRVVFISSTGVYGQNAGEIIDITTPVSAPTTATSQVILQTEQLLQQHYEDKRVIIRPSGIYGQSRLRLLTMAKQLAAQSANTASDYPSNTWTNRIMDTDLVSIIVKVINADETVPVYLATDNAPVPLYTVLNYLATAQGLSLSLPCMEPTTGKRIITNLPASWLNYPDWQSGYQHILSSLGDE</sequence>
<gene>
    <name evidence="2" type="ORF">CYJ96_04185</name>
</gene>
<dbReference type="GO" id="GO:0005737">
    <property type="term" value="C:cytoplasm"/>
    <property type="evidence" value="ECO:0007669"/>
    <property type="project" value="TreeGrafter"/>
</dbReference>
<dbReference type="AlphaFoldDB" id="A0A2I1RJM4"/>
<organism evidence="2 3">
    <name type="scientific">Faucicola osloensis</name>
    <name type="common">Moraxella osloensis</name>
    <dbReference type="NCBI Taxonomy" id="34062"/>
    <lineage>
        <taxon>Bacteria</taxon>
        <taxon>Pseudomonadati</taxon>
        <taxon>Pseudomonadota</taxon>
        <taxon>Gammaproteobacteria</taxon>
        <taxon>Moraxellales</taxon>
        <taxon>Moraxellaceae</taxon>
        <taxon>Faucicola</taxon>
    </lineage>
</organism>
<dbReference type="GO" id="GO:0004029">
    <property type="term" value="F:aldehyde dehydrogenase (NAD+) activity"/>
    <property type="evidence" value="ECO:0007669"/>
    <property type="project" value="TreeGrafter"/>
</dbReference>
<dbReference type="InterPro" id="IPR001509">
    <property type="entry name" value="Epimerase_deHydtase"/>
</dbReference>
<dbReference type="InterPro" id="IPR051783">
    <property type="entry name" value="NAD(P)-dependent_oxidoreduct"/>
</dbReference>
<dbReference type="RefSeq" id="WP_101964040.1">
    <property type="nucleotide sequence ID" value="NZ_PKJS01000004.1"/>
</dbReference>
<name>A0A2I1RJM4_FAUOS</name>